<dbReference type="PANTHER" id="PTHR11254:SF67">
    <property type="entry name" value="E3 UBIQUITIN-PROTEIN LIGASE HUWE1"/>
    <property type="match status" value="1"/>
</dbReference>
<evidence type="ECO:0000313" key="10">
    <source>
        <dbReference type="Proteomes" id="UP000051952"/>
    </source>
</evidence>
<dbReference type="InterPro" id="IPR000569">
    <property type="entry name" value="HECT_dom"/>
</dbReference>
<feature type="region of interest" description="Disordered" evidence="7">
    <location>
        <begin position="928"/>
        <end position="974"/>
    </location>
</feature>
<keyword evidence="10" id="KW-1185">Reference proteome</keyword>
<reference evidence="10" key="1">
    <citation type="submission" date="2015-09" db="EMBL/GenBank/DDBJ databases">
        <authorList>
            <consortium name="Pathogen Informatics"/>
        </authorList>
    </citation>
    <scope>NUCLEOTIDE SEQUENCE [LARGE SCALE GENOMIC DNA]</scope>
    <source>
        <strain evidence="10">Lake Konstanz</strain>
    </source>
</reference>
<feature type="compositionally biased region" description="Basic residues" evidence="7">
    <location>
        <begin position="945"/>
        <end position="959"/>
    </location>
</feature>
<dbReference type="PROSITE" id="PS50237">
    <property type="entry name" value="HECT"/>
    <property type="match status" value="1"/>
</dbReference>
<feature type="domain" description="HECT" evidence="8">
    <location>
        <begin position="2283"/>
        <end position="2614"/>
    </location>
</feature>
<protein>
    <recommendedName>
        <fullName evidence="3">HECT-type E3 ubiquitin transferase</fullName>
        <ecNumber evidence="3">2.3.2.26</ecNumber>
    </recommendedName>
</protein>
<proteinExistence type="predicted"/>
<comment type="catalytic activity">
    <reaction evidence="1">
        <text>S-ubiquitinyl-[E2 ubiquitin-conjugating enzyme]-L-cysteine + [acceptor protein]-L-lysine = [E2 ubiquitin-conjugating enzyme]-L-cysteine + N(6)-ubiquitinyl-[acceptor protein]-L-lysine.</text>
        <dbReference type="EC" id="2.3.2.26"/>
    </reaction>
</comment>
<dbReference type="FunFam" id="3.30.2410.10:FF:000009">
    <property type="entry name" value="Probable E3 ubiquitin-protein ligase HECTD2"/>
    <property type="match status" value="1"/>
</dbReference>
<evidence type="ECO:0000256" key="4">
    <source>
        <dbReference type="ARBA" id="ARBA00022679"/>
    </source>
</evidence>
<dbReference type="VEuPathDB" id="TriTrypDB:BSAL_73495"/>
<feature type="active site" description="Glycyl thioester intermediate" evidence="6">
    <location>
        <position position="2581"/>
    </location>
</feature>
<dbReference type="GO" id="GO:0006511">
    <property type="term" value="P:ubiquitin-dependent protein catabolic process"/>
    <property type="evidence" value="ECO:0007669"/>
    <property type="project" value="TreeGrafter"/>
</dbReference>
<dbReference type="GO" id="GO:0000209">
    <property type="term" value="P:protein polyubiquitination"/>
    <property type="evidence" value="ECO:0007669"/>
    <property type="project" value="TreeGrafter"/>
</dbReference>
<keyword evidence="4" id="KW-0808">Transferase</keyword>
<dbReference type="Gene3D" id="3.30.2410.10">
    <property type="entry name" value="Hect, E3 ligase catalytic domain"/>
    <property type="match status" value="1"/>
</dbReference>
<evidence type="ECO:0000259" key="8">
    <source>
        <dbReference type="PROSITE" id="PS50237"/>
    </source>
</evidence>
<evidence type="ECO:0000256" key="5">
    <source>
        <dbReference type="ARBA" id="ARBA00022786"/>
    </source>
</evidence>
<evidence type="ECO:0000256" key="2">
    <source>
        <dbReference type="ARBA" id="ARBA00004906"/>
    </source>
</evidence>
<gene>
    <name evidence="9" type="ORF">BSAL_73495</name>
</gene>
<feature type="region of interest" description="Disordered" evidence="7">
    <location>
        <begin position="1594"/>
        <end position="1646"/>
    </location>
</feature>
<feature type="region of interest" description="Disordered" evidence="7">
    <location>
        <begin position="104"/>
        <end position="131"/>
    </location>
</feature>
<dbReference type="Proteomes" id="UP000051952">
    <property type="component" value="Unassembled WGS sequence"/>
</dbReference>
<dbReference type="InterPro" id="IPR050409">
    <property type="entry name" value="E3_ubiq-protein_ligase"/>
</dbReference>
<evidence type="ECO:0000256" key="3">
    <source>
        <dbReference type="ARBA" id="ARBA00012485"/>
    </source>
</evidence>
<dbReference type="SMART" id="SM00119">
    <property type="entry name" value="HECTc"/>
    <property type="match status" value="1"/>
</dbReference>
<dbReference type="PANTHER" id="PTHR11254">
    <property type="entry name" value="HECT DOMAIN UBIQUITIN-PROTEIN LIGASE"/>
    <property type="match status" value="1"/>
</dbReference>
<evidence type="ECO:0000256" key="6">
    <source>
        <dbReference type="PROSITE-ProRule" id="PRU00104"/>
    </source>
</evidence>
<feature type="compositionally biased region" description="Acidic residues" evidence="7">
    <location>
        <begin position="1595"/>
        <end position="1619"/>
    </location>
</feature>
<dbReference type="Gene3D" id="3.90.1750.10">
    <property type="entry name" value="Hect, E3 ligase catalytic domains"/>
    <property type="match status" value="1"/>
</dbReference>
<evidence type="ECO:0000256" key="7">
    <source>
        <dbReference type="SAM" id="MobiDB-lite"/>
    </source>
</evidence>
<name>A0A0S4IX83_BODSA</name>
<keyword evidence="5 6" id="KW-0833">Ubl conjugation pathway</keyword>
<accession>A0A0S4IX83</accession>
<dbReference type="CDD" id="cd00078">
    <property type="entry name" value="HECTc"/>
    <property type="match status" value="1"/>
</dbReference>
<dbReference type="EMBL" id="CYKH01000618">
    <property type="protein sequence ID" value="CUG06896.1"/>
    <property type="molecule type" value="Genomic_DNA"/>
</dbReference>
<sequence>MPLLLVPPPTVLFDAIESLTKIKPDESDFHSSFFKFCNFVVDSEELFRLMESAYTSVTMVMWAKITDKLGQMYTRWMEAYENDRLGVGAQSEAAANQTTGLVAAEKEKEAAPAPALQSTNDEEGKPQVPQARPSSYDIITILESLKLLQCMRGIDCLAFPPTLMLHPDPVVRYHVVVSSSANTIQFTLHSPELAEVRRVAVRGNEDQTTGAQFSPLIDLIKKYEAFRRNHPKESPPEDLVEQIWWSRLRLQVICMYGHRLGRFCTQQVVEENPAFFTAELMCICAYAAAIAASTDELICGVLSDLFAVFELGFLDFSLFPTPEVLHQNWKNVCRIFDPDLHATFRTHGLMAYGVLRGLQFSGGFLTRHEPTAIAKVKLAILKHATVDEPVGRFAFTISQSMEEFLGNGLFETIVHLFHKFIRALLDHTPTPVTANEEASYAQVSERFFLKVLRLNVIANIVEYIFNTAPGHPTVSPVVFLSHRMSANDTPQQELLPELLQLYARFPEFFGIALRLVSWCSQQNPRDVTHRLIDLDILGKLGVVFDDASQERLKTIKLDLDGGTPLEIVAELSLRLVTEGLSGHEDAREYAKKHLTFFARALLTPFENRYYRLLLNFSQRCDESTKTSLVLTILANIKIVPMKNIFFVALLTALFDPSGPYGTTNVCAVPEIVRQRLLPVLEQSLEASDQIEELVIILQHFPASEHLPTLYLPALIRMLSKLDGEALQKVLFTQPEGGFGAQTLLTKLLCMKFVPSVFHSAAAPLKSLWRILSEFLSHAASTDECFPALSRAFQIVRSNIAVLELDRDVSFTFHPEVDAYLVEWALETFNSGITALARVKSQTNASEASGNVAPSSTSPLIVAVESMLYGFSSRWGFGTTTQGGMLGMNFIGKALEHPQLRASGAMWKVVAYAARTLKEVANHIKEMKEKLQKAATDPVPIESNSKKSKRGRSQRQHTSKRGAPSDDQPPPPISEDEREKLVHTISLLESYFIEILTALEPFALNETVSADSFQFMNTFTASSIDIDPFSISASIQALDDDFKMTVLSGFQAKFQSDEATRACSIPVASIVFAMFECIPQAATVLYRRQVDVLLPELLTAMNDKPFEDAMTFDHMLRVHAIALCFVHYHAWKEDEGERELTRKELPGERLTRLRNTAAWQDELALCKLFSATVRLVAEWQRRRKTTKGTSDQAAVEAEAKSDVDKGIEALQSSVMNTISTLCPKFYAATNLEVWLEANRIAQLCTSLRGVRIPSIDLFFCERPSLQACHYRWAARKVFQRLRNVPAAAENHLRINLSDIKLKDNLPASAGRRLKESLESFAVDADVFFAEMKRTEVDLELGAVACAESLRKFLTDDLYLICIPSRSDPFVLRPFIVLVAPLTCNDILTTQESEAILTTLRAIWPDVRDDDYQPTHHTVLRGLTSVPRSDWPQNPVVSSHDDPQSIAKSFLPITEDLAEDSFVLLATILDLVPDVAAEEALAGVNIKKTFVAHDPKSPKANEFDGLLSRYYERFESFFRSVNSNFISFYIQENQHHNAILVRLLEALRDHSGVFRGRDGMRQGTQTLLYLVRLWTSGSQQSRNLEPKLMLDALANPVDEEEEDDDAYSDDEDDEEGEDEPSEPVFKNAVESPSSAEEGGAAPPRTPEVLGDNFTKSLLAFVPDVSDIIEILSDSMPPSMQSTQPDISPYHFYPPPKNMDDVEYAVFWNKQVSLEDYVTILAQYLTEHDKLREEAFINIASAAVASNSYRLRVTAALLAALEHPTKSTNLKAPLVLNACLTIAAPVVTGMRRTFDAKHVLEISSENRIRLQMLQLLLSSLSKVSSFYRQKIVSLLLRVITQTHVTESEAIESTWSKELPAETCHIPMHDHLLDYISVGETDAVCFLCRETSAFYHYGCTTCRQFACCLACKVRCTDPNESFSALPIHDMKIPINRLMVVFSQASVDELNALLESILTLVAQPSFPCERSDGAMLFVDAVLRASLDKQGAFLRLTRSALDVILPETSKLLARRRSRLHAIATDVREDVNADDAALLGHLARADFSHDECETACYLHHFIPIVLEHAMTAEGRAQLSVDDTARIQTVVQQMIDTVVLTMETLSPAVSRLKCRDAPFSSSPANVILFAVTARSIAAMGPDVHFEIPEFEEQGMARTTSSGSFLMMNRTETQALVADSNEASVIFKQVVPNFKDRAQVDQTHYVSQQLSSVAMKHRGLINLYLRNSESPSQILDTGLSSLLDVSHLDFAVRERLFRSRLEEQAVDRIDVFEMGIERENFLLSTLAALGQLREILKKGIVEVKVQFDSEESVDEGGVTREWITLFFQEIVKDGRALRRVGDCYEINPYSFQESKADVRMAFESIGIAIGLALSQGVPIEPHFTRALYRHMIGWQPTLADLEFSDPELFRSLMAVNRMTTDDEFEGLCQYFTIVGDDDKEVELMPGGAQLQVCNANKKQYIKMLADFVMTNRVHKRVKSFLIGISRWFPLTWLTTFSADEMELVCCGMSEIDVEDWRTHTRYEGYNASTPQVRWFWDLVEVMSSEDRARLLQFTRGSSKVPAAGFAALTPPFTISSTGSDDARLPSSHTCYNQLEIPQYSTAEILRDKLLRALEFGAVGFGFA</sequence>
<dbReference type="OrthoDB" id="273557at2759"/>
<dbReference type="Pfam" id="PF00632">
    <property type="entry name" value="HECT"/>
    <property type="match status" value="1"/>
</dbReference>
<organism evidence="9 10">
    <name type="scientific">Bodo saltans</name>
    <name type="common">Flagellated protozoan</name>
    <dbReference type="NCBI Taxonomy" id="75058"/>
    <lineage>
        <taxon>Eukaryota</taxon>
        <taxon>Discoba</taxon>
        <taxon>Euglenozoa</taxon>
        <taxon>Kinetoplastea</taxon>
        <taxon>Metakinetoplastina</taxon>
        <taxon>Eubodonida</taxon>
        <taxon>Bodonidae</taxon>
        <taxon>Bodo</taxon>
    </lineage>
</organism>
<evidence type="ECO:0000313" key="9">
    <source>
        <dbReference type="EMBL" id="CUG06896.1"/>
    </source>
</evidence>
<dbReference type="Gene3D" id="3.30.2160.10">
    <property type="entry name" value="Hect, E3 ligase catalytic domain"/>
    <property type="match status" value="1"/>
</dbReference>
<comment type="pathway">
    <text evidence="2">Protein modification; protein ubiquitination.</text>
</comment>
<dbReference type="GO" id="GO:0061630">
    <property type="term" value="F:ubiquitin protein ligase activity"/>
    <property type="evidence" value="ECO:0007669"/>
    <property type="project" value="UniProtKB-EC"/>
</dbReference>
<keyword evidence="9" id="KW-0436">Ligase</keyword>
<dbReference type="SUPFAM" id="SSF56204">
    <property type="entry name" value="Hect, E3 ligase catalytic domain"/>
    <property type="match status" value="1"/>
</dbReference>
<dbReference type="GO" id="GO:0016874">
    <property type="term" value="F:ligase activity"/>
    <property type="evidence" value="ECO:0007669"/>
    <property type="project" value="UniProtKB-KW"/>
</dbReference>
<dbReference type="GO" id="GO:0005737">
    <property type="term" value="C:cytoplasm"/>
    <property type="evidence" value="ECO:0007669"/>
    <property type="project" value="TreeGrafter"/>
</dbReference>
<dbReference type="EC" id="2.3.2.26" evidence="3"/>
<evidence type="ECO:0000256" key="1">
    <source>
        <dbReference type="ARBA" id="ARBA00000885"/>
    </source>
</evidence>
<dbReference type="InterPro" id="IPR035983">
    <property type="entry name" value="Hect_E3_ubiquitin_ligase"/>
</dbReference>